<dbReference type="Proteomes" id="UP001310594">
    <property type="component" value="Unassembled WGS sequence"/>
</dbReference>
<evidence type="ECO:0000313" key="2">
    <source>
        <dbReference type="Proteomes" id="UP001310594"/>
    </source>
</evidence>
<dbReference type="EMBL" id="JAVRQU010000005">
    <property type="protein sequence ID" value="KAK5703152.1"/>
    <property type="molecule type" value="Genomic_DNA"/>
</dbReference>
<sequence>MALTETTFRSLGSWCLEHNCALTLYKNAPYWDLIIFGYNGMLNTPYNADNLVAIFVKARNREQKTGIQAIQGPPGDWYRRPHEAGAKYGDPIPLSNCYSDFTQQSNYVAASLMQPSLLLLMDMGDKTDSAVVEASTVNYSGNKQLHGLRAAGWKACYGCLGSGSQREYTESALETMLEKRDGTSDVLAQMGMGMLNGEEGSSQSTGSMM</sequence>
<reference evidence="1" key="1">
    <citation type="submission" date="2023-08" db="EMBL/GenBank/DDBJ databases">
        <title>Black Yeasts Isolated from many extreme environments.</title>
        <authorList>
            <person name="Coleine C."/>
            <person name="Stajich J.E."/>
            <person name="Selbmann L."/>
        </authorList>
    </citation>
    <scope>NUCLEOTIDE SEQUENCE</scope>
    <source>
        <strain evidence="1">CCFEE 5810</strain>
    </source>
</reference>
<proteinExistence type="predicted"/>
<protein>
    <submittedName>
        <fullName evidence="1">Uncharacterized protein</fullName>
    </submittedName>
</protein>
<gene>
    <name evidence="1" type="ORF">LTR97_004101</name>
</gene>
<comment type="caution">
    <text evidence="1">The sequence shown here is derived from an EMBL/GenBank/DDBJ whole genome shotgun (WGS) entry which is preliminary data.</text>
</comment>
<dbReference type="AlphaFoldDB" id="A0AAN7W8K7"/>
<organism evidence="1 2">
    <name type="scientific">Elasticomyces elasticus</name>
    <dbReference type="NCBI Taxonomy" id="574655"/>
    <lineage>
        <taxon>Eukaryota</taxon>
        <taxon>Fungi</taxon>
        <taxon>Dikarya</taxon>
        <taxon>Ascomycota</taxon>
        <taxon>Pezizomycotina</taxon>
        <taxon>Dothideomycetes</taxon>
        <taxon>Dothideomycetidae</taxon>
        <taxon>Mycosphaerellales</taxon>
        <taxon>Teratosphaeriaceae</taxon>
        <taxon>Elasticomyces</taxon>
    </lineage>
</organism>
<name>A0AAN7W8K7_9PEZI</name>
<evidence type="ECO:0000313" key="1">
    <source>
        <dbReference type="EMBL" id="KAK5703152.1"/>
    </source>
</evidence>
<accession>A0AAN7W8K7</accession>